<keyword evidence="2" id="KW-0472">Membrane</keyword>
<dbReference type="AlphaFoldDB" id="A0A9E5A4S2"/>
<organism evidence="4">
    <name type="scientific">Methanobacterium veterum</name>
    <dbReference type="NCBI Taxonomy" id="408577"/>
    <lineage>
        <taxon>Archaea</taxon>
        <taxon>Methanobacteriati</taxon>
        <taxon>Methanobacteriota</taxon>
        <taxon>Methanomada group</taxon>
        <taxon>Methanobacteria</taxon>
        <taxon>Methanobacteriales</taxon>
        <taxon>Methanobacteriaceae</taxon>
        <taxon>Methanobacterium</taxon>
    </lineage>
</organism>
<protein>
    <submittedName>
        <fullName evidence="4">Uncharacterized protein</fullName>
    </submittedName>
</protein>
<dbReference type="Proteomes" id="UP001068021">
    <property type="component" value="Unassembled WGS sequence"/>
</dbReference>
<gene>
    <name evidence="4" type="ORF">O3H35_07960</name>
    <name evidence="3" type="ORF">O3H54_02845</name>
</gene>
<keyword evidence="5" id="KW-1185">Reference proteome</keyword>
<keyword evidence="2" id="KW-0812">Transmembrane</keyword>
<proteinExistence type="predicted"/>
<feature type="region of interest" description="Disordered" evidence="1">
    <location>
        <begin position="50"/>
        <end position="121"/>
    </location>
</feature>
<reference evidence="4" key="1">
    <citation type="submission" date="2022-12" db="EMBL/GenBank/DDBJ databases">
        <title>Reclassification of two methanogenic archaea species isolated from the Kolyma lowland permafrost.</title>
        <authorList>
            <person name="Trubitsyn V.E."/>
            <person name="Rivkina E.M."/>
            <person name="Shcherbakova V.A."/>
        </authorList>
    </citation>
    <scope>NUCLEOTIDE SEQUENCE</scope>
    <source>
        <strain evidence="3">M2</strain>
        <strain evidence="4">MK4</strain>
    </source>
</reference>
<evidence type="ECO:0000256" key="2">
    <source>
        <dbReference type="SAM" id="Phobius"/>
    </source>
</evidence>
<dbReference type="EMBL" id="JAPVER010000018">
    <property type="protein sequence ID" value="MCZ3364812.1"/>
    <property type="molecule type" value="Genomic_DNA"/>
</dbReference>
<feature type="compositionally biased region" description="Polar residues" evidence="1">
    <location>
        <begin position="50"/>
        <end position="59"/>
    </location>
</feature>
<evidence type="ECO:0000313" key="4">
    <source>
        <dbReference type="EMBL" id="MCZ3372566.1"/>
    </source>
</evidence>
<evidence type="ECO:0000256" key="1">
    <source>
        <dbReference type="SAM" id="MobiDB-lite"/>
    </source>
</evidence>
<feature type="transmembrane region" description="Helical" evidence="2">
    <location>
        <begin position="20"/>
        <end position="42"/>
    </location>
</feature>
<dbReference type="EMBL" id="JAPVES010000030">
    <property type="protein sequence ID" value="MCZ3372566.1"/>
    <property type="molecule type" value="Genomic_DNA"/>
</dbReference>
<evidence type="ECO:0000313" key="5">
    <source>
        <dbReference type="Proteomes" id="UP001068021"/>
    </source>
</evidence>
<accession>A0A9E5A4S2</accession>
<feature type="compositionally biased region" description="Low complexity" evidence="1">
    <location>
        <begin position="64"/>
        <end position="110"/>
    </location>
</feature>
<dbReference type="RefSeq" id="WP_048080135.1">
    <property type="nucleotide sequence ID" value="NZ_JAPVER010000018.1"/>
</dbReference>
<evidence type="ECO:0000313" key="3">
    <source>
        <dbReference type="EMBL" id="MCZ3364812.1"/>
    </source>
</evidence>
<dbReference type="Proteomes" id="UP001074446">
    <property type="component" value="Unassembled WGS sequence"/>
</dbReference>
<keyword evidence="2" id="KW-1133">Transmembrane helix</keyword>
<sequence>MSITAIILQISIKGREKTDINSRSGLIVILIVVVIGAAYITLASQINHNQTSSNTSNITPAHDNANGSGNTNTSINNGTSSQNDIHTNSTTSTKTTNQTQNTTVNSTKKVSAQAFTMSNSS</sequence>
<name>A0A9E5A4S2_9EURY</name>
<comment type="caution">
    <text evidence="4">The sequence shown here is derived from an EMBL/GenBank/DDBJ whole genome shotgun (WGS) entry which is preliminary data.</text>
</comment>